<gene>
    <name evidence="10" type="primary">pdxT</name>
    <name evidence="13" type="ordered locus">RMDY18_18910</name>
</gene>
<dbReference type="InterPro" id="IPR029062">
    <property type="entry name" value="Class_I_gatase-like"/>
</dbReference>
<keyword evidence="3 10" id="KW-0663">Pyridoxal phosphate</keyword>
<dbReference type="HAMAP" id="MF_01615">
    <property type="entry name" value="PdxT"/>
    <property type="match status" value="1"/>
</dbReference>
<feature type="active site" description="Charge relay system" evidence="10 11">
    <location>
        <position position="194"/>
    </location>
</feature>
<dbReference type="Gene3D" id="3.40.50.880">
    <property type="match status" value="1"/>
</dbReference>
<comment type="pathway">
    <text evidence="10">Cofactor biosynthesis; pyridoxal 5'-phosphate biosynthesis.</text>
</comment>
<proteinExistence type="inferred from homology"/>
<dbReference type="PROSITE" id="PS51273">
    <property type="entry name" value="GATASE_TYPE_1"/>
    <property type="match status" value="1"/>
</dbReference>
<comment type="catalytic activity">
    <reaction evidence="7 10">
        <text>L-glutamine + H2O = L-glutamate + NH4(+)</text>
        <dbReference type="Rhea" id="RHEA:15889"/>
        <dbReference type="ChEBI" id="CHEBI:15377"/>
        <dbReference type="ChEBI" id="CHEBI:28938"/>
        <dbReference type="ChEBI" id="CHEBI:29985"/>
        <dbReference type="ChEBI" id="CHEBI:58359"/>
        <dbReference type="EC" id="3.5.1.2"/>
    </reaction>
</comment>
<dbReference type="HOGENOM" id="CLU_069674_2_0_11"/>
<dbReference type="EC" id="4.3.3.6" evidence="10"/>
<dbReference type="InterPro" id="IPR021196">
    <property type="entry name" value="PdxT/SNO_CS"/>
</dbReference>
<dbReference type="NCBIfam" id="TIGR03800">
    <property type="entry name" value="PLP_synth_Pdx2"/>
    <property type="match status" value="1"/>
</dbReference>
<comment type="similarity">
    <text evidence="1 10">Belongs to the glutaminase PdxT/SNO family.</text>
</comment>
<evidence type="ECO:0000256" key="11">
    <source>
        <dbReference type="PIRSR" id="PIRSR005639-1"/>
    </source>
</evidence>
<dbReference type="eggNOG" id="COG0311">
    <property type="taxonomic scope" value="Bacteria"/>
</dbReference>
<dbReference type="GO" id="GO:0006543">
    <property type="term" value="P:L-glutamine catabolic process"/>
    <property type="evidence" value="ECO:0007669"/>
    <property type="project" value="UniProtKB-UniRule"/>
</dbReference>
<dbReference type="InterPro" id="IPR002161">
    <property type="entry name" value="PdxT/SNO"/>
</dbReference>
<sequence length="217" mass="22742">MKGAVMVEKVQPAGVLPGEGLTVGVLALQGGVREHALMLESLGAQVRWVRTGEQLEGLDALVLPGGESSTIDRLTRIFGVREPLIEAISSGMPTLGTCAGLIMLSKRIEDPAPGQQSLGVLDVSVGRNAFGSQVDSAEVRLPWLTPAGDEVVIDTAFIRAPIVTGTDEGVQVTARHEGKIVGVRSGNLIGISFHPEVTGDTTVHEELLALAREVKGK</sequence>
<evidence type="ECO:0000256" key="12">
    <source>
        <dbReference type="PIRSR" id="PIRSR005639-2"/>
    </source>
</evidence>
<evidence type="ECO:0000256" key="9">
    <source>
        <dbReference type="ARBA" id="ARBA00064749"/>
    </source>
</evidence>
<dbReference type="STRING" id="680646.RMDY18_18910"/>
<evidence type="ECO:0000256" key="2">
    <source>
        <dbReference type="ARBA" id="ARBA00022801"/>
    </source>
</evidence>
<dbReference type="CDD" id="cd01749">
    <property type="entry name" value="GATase1_PB"/>
    <property type="match status" value="1"/>
</dbReference>
<reference evidence="13 14" key="3">
    <citation type="journal article" date="2010" name="Sequencing">
        <title>Complete Genome Sequence of Rothia mucilaginosa DY-18: A Clinical Isolate with Dense Meshwork-Like Structures from a Persistent Apical Periodontitis Lesion.</title>
        <authorList>
            <person name="Yamane K."/>
            <person name="Nambu T."/>
            <person name="Yamanaka T."/>
            <person name="Mashimo C."/>
            <person name="Sugimori C."/>
            <person name="Leung K.-P."/>
            <person name="Fukushima H."/>
        </authorList>
    </citation>
    <scope>NUCLEOTIDE SEQUENCE [LARGE SCALE GENOMIC DNA]</scope>
    <source>
        <strain evidence="13 14">DY-18</strain>
    </source>
</reference>
<evidence type="ECO:0000256" key="1">
    <source>
        <dbReference type="ARBA" id="ARBA00008345"/>
    </source>
</evidence>
<evidence type="ECO:0000313" key="14">
    <source>
        <dbReference type="Proteomes" id="UP000001883"/>
    </source>
</evidence>
<accession>D2NQ05</accession>
<dbReference type="PROSITE" id="PS51130">
    <property type="entry name" value="PDXT_SNO_2"/>
    <property type="match status" value="1"/>
</dbReference>
<keyword evidence="13" id="KW-0808">Transferase</keyword>
<reference evidence="14" key="1">
    <citation type="submission" date="2009-07" db="EMBL/GenBank/DDBJ databases">
        <title>Complete genome sequence of Rothia mucilaginosa DJ.</title>
        <authorList>
            <person name="Yamane K."/>
            <person name="Nambu T."/>
            <person name="Mashimo C."/>
            <person name="Sugimori C."/>
            <person name="Yamanaka T."/>
            <person name="Leung K."/>
            <person name="Fukushima H."/>
        </authorList>
    </citation>
    <scope>NUCLEOTIDE SEQUENCE [LARGE SCALE GENOMIC DNA]</scope>
    <source>
        <strain evidence="14">DY-18</strain>
    </source>
</reference>
<dbReference type="PANTHER" id="PTHR31559">
    <property type="entry name" value="PYRIDOXAL 5'-PHOSPHATE SYNTHASE SUBUNIT SNO"/>
    <property type="match status" value="1"/>
</dbReference>
<dbReference type="GO" id="GO:0005829">
    <property type="term" value="C:cytosol"/>
    <property type="evidence" value="ECO:0007669"/>
    <property type="project" value="TreeGrafter"/>
</dbReference>
<dbReference type="PANTHER" id="PTHR31559:SF0">
    <property type="entry name" value="PYRIDOXAL 5'-PHOSPHATE SYNTHASE SUBUNIT SNO1-RELATED"/>
    <property type="match status" value="1"/>
</dbReference>
<dbReference type="GO" id="GO:0042823">
    <property type="term" value="P:pyridoxal phosphate biosynthetic process"/>
    <property type="evidence" value="ECO:0007669"/>
    <property type="project" value="UniProtKB-UniRule"/>
</dbReference>
<dbReference type="GO" id="GO:0008614">
    <property type="term" value="P:pyridoxine metabolic process"/>
    <property type="evidence" value="ECO:0007669"/>
    <property type="project" value="TreeGrafter"/>
</dbReference>
<evidence type="ECO:0000256" key="5">
    <source>
        <dbReference type="ARBA" id="ARBA00023239"/>
    </source>
</evidence>
<dbReference type="PIRSF" id="PIRSF005639">
    <property type="entry name" value="Glut_amidoT_SNO"/>
    <property type="match status" value="1"/>
</dbReference>
<dbReference type="SUPFAM" id="SSF52317">
    <property type="entry name" value="Class I glutamine amidotransferase-like"/>
    <property type="match status" value="1"/>
</dbReference>
<keyword evidence="2 10" id="KW-0378">Hydrolase</keyword>
<organism evidence="13 14">
    <name type="scientific">Rothia mucilaginosa (strain DY-18)</name>
    <name type="common">Stomatococcus mucilaginosus</name>
    <dbReference type="NCBI Taxonomy" id="680646"/>
    <lineage>
        <taxon>Bacteria</taxon>
        <taxon>Bacillati</taxon>
        <taxon>Actinomycetota</taxon>
        <taxon>Actinomycetes</taxon>
        <taxon>Micrococcales</taxon>
        <taxon>Micrococcaceae</taxon>
        <taxon>Rothia</taxon>
    </lineage>
</organism>
<dbReference type="FunFam" id="3.40.50.880:FF:000010">
    <property type="entry name" value="uncharacterized protein LOC100176842 isoform X2"/>
    <property type="match status" value="1"/>
</dbReference>
<dbReference type="GO" id="GO:1903600">
    <property type="term" value="C:glutaminase complex"/>
    <property type="evidence" value="ECO:0007669"/>
    <property type="project" value="TreeGrafter"/>
</dbReference>
<protein>
    <recommendedName>
        <fullName evidence="10">Pyridoxal 5'-phosphate synthase subunit PdxT</fullName>
        <ecNumber evidence="10">4.3.3.6</ecNumber>
    </recommendedName>
    <alternativeName>
        <fullName evidence="10">Pdx2</fullName>
    </alternativeName>
    <alternativeName>
        <fullName evidence="10">Pyridoxal 5'-phosphate synthase glutaminase subunit</fullName>
        <ecNumber evidence="10">3.5.1.2</ecNumber>
    </alternativeName>
</protein>
<dbReference type="GO" id="GO:0016740">
    <property type="term" value="F:transferase activity"/>
    <property type="evidence" value="ECO:0007669"/>
    <property type="project" value="UniProtKB-KW"/>
</dbReference>
<dbReference type="GO" id="GO:0036381">
    <property type="term" value="F:pyridoxal 5'-phosphate synthase (glutamine hydrolysing) activity"/>
    <property type="evidence" value="ECO:0007669"/>
    <property type="project" value="UniProtKB-UniRule"/>
</dbReference>
<feature type="binding site" evidence="10 12">
    <location>
        <begin position="158"/>
        <end position="159"/>
    </location>
    <ligand>
        <name>L-glutamine</name>
        <dbReference type="ChEBI" id="CHEBI:58359"/>
    </ligand>
</feature>
<keyword evidence="14" id="KW-1185">Reference proteome</keyword>
<dbReference type="MEROPS" id="C26.A32"/>
<feature type="binding site" evidence="10 12">
    <location>
        <position position="127"/>
    </location>
    <ligand>
        <name>L-glutamine</name>
        <dbReference type="ChEBI" id="CHEBI:58359"/>
    </ligand>
</feature>
<dbReference type="EMBL" id="AP011540">
    <property type="protein sequence ID" value="BAI65723.1"/>
    <property type="molecule type" value="Genomic_DNA"/>
</dbReference>
<dbReference type="AlphaFoldDB" id="D2NQ05"/>
<evidence type="ECO:0000256" key="7">
    <source>
        <dbReference type="ARBA" id="ARBA00049534"/>
    </source>
</evidence>
<feature type="active site" description="Charge relay system" evidence="10 11">
    <location>
        <position position="196"/>
    </location>
</feature>
<dbReference type="PROSITE" id="PS01236">
    <property type="entry name" value="PDXT_SNO_1"/>
    <property type="match status" value="1"/>
</dbReference>
<comment type="function">
    <text evidence="8 10">Catalyzes the hydrolysis of glutamine to glutamate and ammonia as part of the biosynthesis of pyridoxal 5'-phosphate. The resulting ammonia molecule is channeled to the active site of PdxS.</text>
</comment>
<keyword evidence="4 10" id="KW-0315">Glutamine amidotransferase</keyword>
<evidence type="ECO:0000256" key="6">
    <source>
        <dbReference type="ARBA" id="ARBA00047992"/>
    </source>
</evidence>
<dbReference type="Pfam" id="PF01174">
    <property type="entry name" value="SNO"/>
    <property type="match status" value="1"/>
</dbReference>
<comment type="subunit">
    <text evidence="9 10">In the presence of PdxS, forms a dodecamer of heterodimers. Only shows activity in the heterodimer.</text>
</comment>
<dbReference type="UniPathway" id="UPA00245"/>
<reference evidence="13 14" key="2">
    <citation type="journal article" date="2010" name="J Osaka Dent Univ">
        <title>Isolation and identification of Rothia mucilaginosa from persistent apical periodontitis lesions.</title>
        <authorList>
            <person name="Yamane K."/>
            <person name="Yoshida M."/>
            <person name="Fujihira T."/>
            <person name="Baba T."/>
            <person name="Tsuji N."/>
            <person name="Hayashi H."/>
            <person name="Sugimori C."/>
            <person name="Yamanaka T."/>
            <person name="Mashimo C."/>
            <person name="Nambu T."/>
            <person name="Kawai H."/>
            <person name="Fukushima H."/>
        </authorList>
    </citation>
    <scope>NUCLEOTIDE SEQUENCE [LARGE SCALE GENOMIC DNA]</scope>
    <source>
        <strain evidence="13 14">DY-18</strain>
    </source>
</reference>
<evidence type="ECO:0000256" key="8">
    <source>
        <dbReference type="ARBA" id="ARBA00054599"/>
    </source>
</evidence>
<evidence type="ECO:0000313" key="13">
    <source>
        <dbReference type="EMBL" id="BAI65723.1"/>
    </source>
</evidence>
<name>D2NQ05_ROTMD</name>
<dbReference type="KEGG" id="rmu:RMDY18_18910"/>
<dbReference type="PROSITE" id="PS51274">
    <property type="entry name" value="GATASE_COBBQ"/>
    <property type="match status" value="1"/>
</dbReference>
<dbReference type="Proteomes" id="UP000001883">
    <property type="component" value="Chromosome"/>
</dbReference>
<evidence type="ECO:0000256" key="4">
    <source>
        <dbReference type="ARBA" id="ARBA00022962"/>
    </source>
</evidence>
<evidence type="ECO:0000256" key="3">
    <source>
        <dbReference type="ARBA" id="ARBA00022898"/>
    </source>
</evidence>
<evidence type="ECO:0000256" key="10">
    <source>
        <dbReference type="HAMAP-Rule" id="MF_01615"/>
    </source>
</evidence>
<feature type="active site" description="Nucleophile" evidence="10 11">
    <location>
        <position position="98"/>
    </location>
</feature>
<keyword evidence="5 10" id="KW-0456">Lyase</keyword>
<comment type="catalytic activity">
    <reaction evidence="6 10">
        <text>aldehydo-D-ribose 5-phosphate + D-glyceraldehyde 3-phosphate + L-glutamine = pyridoxal 5'-phosphate + L-glutamate + phosphate + 3 H2O + H(+)</text>
        <dbReference type="Rhea" id="RHEA:31507"/>
        <dbReference type="ChEBI" id="CHEBI:15377"/>
        <dbReference type="ChEBI" id="CHEBI:15378"/>
        <dbReference type="ChEBI" id="CHEBI:29985"/>
        <dbReference type="ChEBI" id="CHEBI:43474"/>
        <dbReference type="ChEBI" id="CHEBI:58273"/>
        <dbReference type="ChEBI" id="CHEBI:58359"/>
        <dbReference type="ChEBI" id="CHEBI:59776"/>
        <dbReference type="ChEBI" id="CHEBI:597326"/>
        <dbReference type="EC" id="4.3.3.6"/>
    </reaction>
</comment>
<dbReference type="EC" id="3.5.1.2" evidence="10"/>
<feature type="binding site" evidence="10 12">
    <location>
        <begin position="66"/>
        <end position="68"/>
    </location>
    <ligand>
        <name>L-glutamine</name>
        <dbReference type="ChEBI" id="CHEBI:58359"/>
    </ligand>
</feature>
<dbReference type="GO" id="GO:0004359">
    <property type="term" value="F:glutaminase activity"/>
    <property type="evidence" value="ECO:0007669"/>
    <property type="project" value="UniProtKB-UniRule"/>
</dbReference>